<evidence type="ECO:0000256" key="10">
    <source>
        <dbReference type="PROSITE-ProRule" id="PRU00175"/>
    </source>
</evidence>
<comment type="caution">
    <text evidence="13">The sequence shown here is derived from an EMBL/GenBank/DDBJ whole genome shotgun (WGS) entry which is preliminary data.</text>
</comment>
<dbReference type="AlphaFoldDB" id="A0ABD0XSX0"/>
<keyword evidence="9 11" id="KW-0472">Membrane</keyword>
<evidence type="ECO:0000256" key="7">
    <source>
        <dbReference type="ARBA" id="ARBA00022833"/>
    </source>
</evidence>
<feature type="domain" description="RING-type" evidence="12">
    <location>
        <begin position="53"/>
        <end position="101"/>
    </location>
</feature>
<dbReference type="Gene3D" id="3.30.40.10">
    <property type="entry name" value="Zinc/RING finger domain, C3HC4 (zinc finger)"/>
    <property type="match status" value="1"/>
</dbReference>
<keyword evidence="7 11" id="KW-0862">Zinc</keyword>
<keyword evidence="4" id="KW-0812">Transmembrane</keyword>
<dbReference type="Pfam" id="PF25998">
    <property type="entry name" value="U-box_ZFPL1"/>
    <property type="match status" value="1"/>
</dbReference>
<evidence type="ECO:0000256" key="4">
    <source>
        <dbReference type="ARBA" id="ARBA00022692"/>
    </source>
</evidence>
<dbReference type="GO" id="GO:0016020">
    <property type="term" value="C:membrane"/>
    <property type="evidence" value="ECO:0007669"/>
    <property type="project" value="UniProtKB-SubCell"/>
</dbReference>
<dbReference type="InterPro" id="IPR058730">
    <property type="entry name" value="U-box_ZFPL1-like"/>
</dbReference>
<dbReference type="InterPro" id="IPR058731">
    <property type="entry name" value="Znf-B_box_ZFPL1-like"/>
</dbReference>
<evidence type="ECO:0000256" key="1">
    <source>
        <dbReference type="ARBA" id="ARBA00004167"/>
    </source>
</evidence>
<sequence length="138" mass="15750">MGLCKCPKRKVTNLFCYEHRVNVCLHCMVTNHPKCIVQSYILWLQDSDYDRTCTLCNKDLVIDDCVRLMCYHVFHWNCLDQYARKLPDTTAPAGYVCPTCSEPIFPKSNVISPVAVALREKIASVNWARIGLGLPLVK</sequence>
<comment type="subcellular location">
    <subcellularLocation>
        <location evidence="1 11">Membrane</location>
        <topology evidence="1 11">Single-pass membrane protein</topology>
    </subcellularLocation>
</comment>
<dbReference type="SUPFAM" id="SSF57850">
    <property type="entry name" value="RING/U-box"/>
    <property type="match status" value="1"/>
</dbReference>
<keyword evidence="5 11" id="KW-0479">Metal-binding</keyword>
<evidence type="ECO:0000256" key="9">
    <source>
        <dbReference type="ARBA" id="ARBA00023136"/>
    </source>
</evidence>
<dbReference type="SMART" id="SM00184">
    <property type="entry name" value="RING"/>
    <property type="match status" value="1"/>
</dbReference>
<gene>
    <name evidence="13" type="ORF">AAG570_008353</name>
</gene>
<comment type="similarity">
    <text evidence="2 11">Belongs to the ZFPL1 family.</text>
</comment>
<dbReference type="EMBL" id="JBFDAA010000023">
    <property type="protein sequence ID" value="KAL1110276.1"/>
    <property type="molecule type" value="Genomic_DNA"/>
</dbReference>
<evidence type="ECO:0000313" key="14">
    <source>
        <dbReference type="Proteomes" id="UP001558652"/>
    </source>
</evidence>
<keyword evidence="6 10" id="KW-0863">Zinc-finger</keyword>
<evidence type="ECO:0000256" key="5">
    <source>
        <dbReference type="ARBA" id="ARBA00022723"/>
    </source>
</evidence>
<dbReference type="Proteomes" id="UP001558652">
    <property type="component" value="Unassembled WGS sequence"/>
</dbReference>
<keyword evidence="14" id="KW-1185">Reference proteome</keyword>
<keyword evidence="8" id="KW-1133">Transmembrane helix</keyword>
<dbReference type="InterPro" id="IPR001841">
    <property type="entry name" value="Znf_RING"/>
</dbReference>
<dbReference type="GO" id="GO:0008270">
    <property type="term" value="F:zinc ion binding"/>
    <property type="evidence" value="ECO:0007669"/>
    <property type="project" value="UniProtKB-UniRule"/>
</dbReference>
<accession>A0ABD0XSX0</accession>
<protein>
    <recommendedName>
        <fullName evidence="3 11">Zinc finger protein-like 1 homolog</fullName>
    </recommendedName>
</protein>
<evidence type="ECO:0000256" key="3">
    <source>
        <dbReference type="ARBA" id="ARBA00013701"/>
    </source>
</evidence>
<dbReference type="PANTHER" id="PTHR12981">
    <property type="entry name" value="ZINC FINGER PROTEIN-LIKE 1"/>
    <property type="match status" value="1"/>
</dbReference>
<evidence type="ECO:0000313" key="13">
    <source>
        <dbReference type="EMBL" id="KAL1110276.1"/>
    </source>
</evidence>
<name>A0ABD0XSX0_9HEMI</name>
<evidence type="ECO:0000259" key="12">
    <source>
        <dbReference type="PROSITE" id="PS50089"/>
    </source>
</evidence>
<evidence type="ECO:0000256" key="6">
    <source>
        <dbReference type="ARBA" id="ARBA00022771"/>
    </source>
</evidence>
<dbReference type="InterPro" id="IPR039043">
    <property type="entry name" value="ZFPL1"/>
</dbReference>
<evidence type="ECO:0000256" key="8">
    <source>
        <dbReference type="ARBA" id="ARBA00022989"/>
    </source>
</evidence>
<dbReference type="Pfam" id="PF25993">
    <property type="entry name" value="zf-B_box_ZFPL1"/>
    <property type="match status" value="1"/>
</dbReference>
<dbReference type="PANTHER" id="PTHR12981:SF0">
    <property type="entry name" value="ZINC FINGER PROTEIN-LIKE 1"/>
    <property type="match status" value="1"/>
</dbReference>
<dbReference type="PROSITE" id="PS50089">
    <property type="entry name" value="ZF_RING_2"/>
    <property type="match status" value="1"/>
</dbReference>
<reference evidence="13 14" key="1">
    <citation type="submission" date="2024-07" db="EMBL/GenBank/DDBJ databases">
        <title>Chromosome-level genome assembly of the water stick insect Ranatra chinensis (Heteroptera: Nepidae).</title>
        <authorList>
            <person name="Liu X."/>
        </authorList>
    </citation>
    <scope>NUCLEOTIDE SEQUENCE [LARGE SCALE GENOMIC DNA]</scope>
    <source>
        <strain evidence="13">Cailab_2021Rc</strain>
        <tissue evidence="13">Muscle</tissue>
    </source>
</reference>
<evidence type="ECO:0000256" key="11">
    <source>
        <dbReference type="RuleBase" id="RU369078"/>
    </source>
</evidence>
<evidence type="ECO:0000256" key="2">
    <source>
        <dbReference type="ARBA" id="ARBA00005561"/>
    </source>
</evidence>
<organism evidence="13 14">
    <name type="scientific">Ranatra chinensis</name>
    <dbReference type="NCBI Taxonomy" id="642074"/>
    <lineage>
        <taxon>Eukaryota</taxon>
        <taxon>Metazoa</taxon>
        <taxon>Ecdysozoa</taxon>
        <taxon>Arthropoda</taxon>
        <taxon>Hexapoda</taxon>
        <taxon>Insecta</taxon>
        <taxon>Pterygota</taxon>
        <taxon>Neoptera</taxon>
        <taxon>Paraneoptera</taxon>
        <taxon>Hemiptera</taxon>
        <taxon>Heteroptera</taxon>
        <taxon>Panheteroptera</taxon>
        <taxon>Nepomorpha</taxon>
        <taxon>Nepidae</taxon>
        <taxon>Ranatrinae</taxon>
        <taxon>Ranatra</taxon>
    </lineage>
</organism>
<dbReference type="InterPro" id="IPR013083">
    <property type="entry name" value="Znf_RING/FYVE/PHD"/>
</dbReference>
<dbReference type="CDD" id="cd16487">
    <property type="entry name" value="mRING-H2-C3DHC3_ZFPL1"/>
    <property type="match status" value="1"/>
</dbReference>
<proteinExistence type="inferred from homology"/>